<evidence type="ECO:0000259" key="3">
    <source>
        <dbReference type="Pfam" id="PF20434"/>
    </source>
</evidence>
<sequence length="323" mass="34857">MGTNTSIVAVRMVLAAVVTAVCAWSLPSQAGLIRDKLRERAEQRREAAQHQDDEMGDGMHASGEAALPPGVTLERDIAYGSDPAQRLDLFRPAKVAPDAVLIFMVHGGGWARGDKAYARVTTNKVPHWVPQGHVFVSINYRMVPVANPVEQADDVARALAFVQGQAASWGVNPARVVLMGHSAGAHLVSMLNADPSIATRQGARPWLGTVPLDGAAFDVVTIMEARHFRLFDKTFGTDRALWVDASPIRRLKAAPPPMLLVCSARRADSCAQAQAFMDKANGLGGRVQLQKEDLSHSEINERLGLPGAYTDSVDAFIRQVSAR</sequence>
<dbReference type="Pfam" id="PF20434">
    <property type="entry name" value="BD-FAE"/>
    <property type="match status" value="1"/>
</dbReference>
<dbReference type="AlphaFoldDB" id="A0A3N7HP75"/>
<dbReference type="Gene3D" id="3.40.50.1820">
    <property type="entry name" value="alpha/beta hydrolase"/>
    <property type="match status" value="1"/>
</dbReference>
<protein>
    <submittedName>
        <fullName evidence="4">Alpha/beta hydrolase</fullName>
    </submittedName>
</protein>
<dbReference type="RefSeq" id="WP_124541210.1">
    <property type="nucleotide sequence ID" value="NZ_QUSW01000004.1"/>
</dbReference>
<dbReference type="InterPro" id="IPR029058">
    <property type="entry name" value="AB_hydrolase_fold"/>
</dbReference>
<dbReference type="GO" id="GO:0016787">
    <property type="term" value="F:hydrolase activity"/>
    <property type="evidence" value="ECO:0007669"/>
    <property type="project" value="UniProtKB-KW"/>
</dbReference>
<keyword evidence="5" id="KW-1185">Reference proteome</keyword>
<dbReference type="OrthoDB" id="9771666at2"/>
<comment type="caution">
    <text evidence="4">The sequence shown here is derived from an EMBL/GenBank/DDBJ whole genome shotgun (WGS) entry which is preliminary data.</text>
</comment>
<evidence type="ECO:0000313" key="5">
    <source>
        <dbReference type="Proteomes" id="UP000267464"/>
    </source>
</evidence>
<dbReference type="SUPFAM" id="SSF53474">
    <property type="entry name" value="alpha/beta-Hydrolases"/>
    <property type="match status" value="1"/>
</dbReference>
<name>A0A3N7HP75_9BURK</name>
<dbReference type="PANTHER" id="PTHR48081:SF33">
    <property type="entry name" value="KYNURENINE FORMAMIDASE"/>
    <property type="match status" value="1"/>
</dbReference>
<gene>
    <name evidence="4" type="ORF">DZC73_15165</name>
</gene>
<dbReference type="PANTHER" id="PTHR48081">
    <property type="entry name" value="AB HYDROLASE SUPERFAMILY PROTEIN C4A8.06C"/>
    <property type="match status" value="1"/>
</dbReference>
<proteinExistence type="predicted"/>
<dbReference type="InterPro" id="IPR050300">
    <property type="entry name" value="GDXG_lipolytic_enzyme"/>
</dbReference>
<feature type="region of interest" description="Disordered" evidence="2">
    <location>
        <begin position="41"/>
        <end position="63"/>
    </location>
</feature>
<dbReference type="Proteomes" id="UP000267464">
    <property type="component" value="Unassembled WGS sequence"/>
</dbReference>
<evidence type="ECO:0000313" key="4">
    <source>
        <dbReference type="EMBL" id="RQP23493.1"/>
    </source>
</evidence>
<evidence type="ECO:0000256" key="1">
    <source>
        <dbReference type="ARBA" id="ARBA00022801"/>
    </source>
</evidence>
<reference evidence="4 5" key="1">
    <citation type="submission" date="2018-08" db="EMBL/GenBank/DDBJ databases">
        <authorList>
            <person name="Khan S.A."/>
            <person name="Jeon C.O."/>
            <person name="Chun B.H."/>
            <person name="Jeong S.E."/>
        </authorList>
    </citation>
    <scope>NUCLEOTIDE SEQUENCE [LARGE SCALE GENOMIC DNA]</scope>
    <source>
        <strain evidence="4 5">S-16</strain>
    </source>
</reference>
<feature type="domain" description="BD-FAE-like" evidence="3">
    <location>
        <begin position="87"/>
        <end position="191"/>
    </location>
</feature>
<keyword evidence="1 4" id="KW-0378">Hydrolase</keyword>
<evidence type="ECO:0000256" key="2">
    <source>
        <dbReference type="SAM" id="MobiDB-lite"/>
    </source>
</evidence>
<organism evidence="4 5">
    <name type="scientific">Piscinibacter terrae</name>
    <dbReference type="NCBI Taxonomy" id="2496871"/>
    <lineage>
        <taxon>Bacteria</taxon>
        <taxon>Pseudomonadati</taxon>
        <taxon>Pseudomonadota</taxon>
        <taxon>Betaproteobacteria</taxon>
        <taxon>Burkholderiales</taxon>
        <taxon>Sphaerotilaceae</taxon>
        <taxon>Piscinibacter</taxon>
    </lineage>
</organism>
<feature type="compositionally biased region" description="Basic and acidic residues" evidence="2">
    <location>
        <begin position="41"/>
        <end position="53"/>
    </location>
</feature>
<dbReference type="InterPro" id="IPR049492">
    <property type="entry name" value="BD-FAE-like_dom"/>
</dbReference>
<reference evidence="4 5" key="2">
    <citation type="submission" date="2018-12" db="EMBL/GenBank/DDBJ databases">
        <title>Rhizobacter gummiphilus sp. nov., a rubber-degrading bacterium isolated from the soil of a botanical garden in Japan.</title>
        <authorList>
            <person name="Shunsuke S.S."/>
        </authorList>
    </citation>
    <scope>NUCLEOTIDE SEQUENCE [LARGE SCALE GENOMIC DNA]</scope>
    <source>
        <strain evidence="4 5">S-16</strain>
    </source>
</reference>
<dbReference type="EMBL" id="QUSW01000004">
    <property type="protein sequence ID" value="RQP23493.1"/>
    <property type="molecule type" value="Genomic_DNA"/>
</dbReference>
<accession>A0A3N7HP75</accession>